<dbReference type="Proteomes" id="UP000006222">
    <property type="component" value="Unassembled WGS sequence"/>
</dbReference>
<dbReference type="Pfam" id="PF13646">
    <property type="entry name" value="HEAT_2"/>
    <property type="match status" value="1"/>
</dbReference>
<gene>
    <name evidence="1" type="ORF">RBWH47_04608</name>
</gene>
<dbReference type="InterPro" id="IPR011989">
    <property type="entry name" value="ARM-like"/>
</dbReference>
<dbReference type="PATRIC" id="fig|991778.3.peg.1963"/>
<protein>
    <submittedName>
        <fullName evidence="1">Uncharacterized protein</fullName>
    </submittedName>
</protein>
<dbReference type="Gene3D" id="1.25.10.10">
    <property type="entry name" value="Leucine-rich Repeat Variant"/>
    <property type="match status" value="1"/>
</dbReference>
<comment type="caution">
    <text evidence="1">The sequence shown here is derived from an EMBL/GenBank/DDBJ whole genome shotgun (WGS) entry which is preliminary data.</text>
</comment>
<accession>F2AQ81</accession>
<proteinExistence type="predicted"/>
<sequence>MGGYVISQHFRRISAIEQSHDDAVVAQDVSSEFRRQLAELAPEHPIRQRFGEFVELRDARHLRHQGFAMGPHLTLSGTAVFEKANVPCSGVVNVHGPLSVTIRMTPSQEWMDQNPTASLRKSGDALVVSKPGMTIATSLEYGAAHPNFFHDRSEKRHSKKVGRSVDQAIAMLVNEVASTESSDVPETRQWYQSQRRADATDRFLRKAFQDSSLNVRLEAAKLLALPSPGYGKVSHADSTIELLLDEVDDHQQHLSVRTAIVSALLLNYEDKRKVLYERLRQIGPDAHVYVPVIASFLGDSSARHRSDAGAFDAPVGAVKLLGDWGPASADAVPALIDALKNHPNRWTFAAAVAETLGKIGHDAKDAIPELILASSSSHNNLRVAATDAIGKLHAGGKLPMNYDVTNETDIEHLGAKFMQGHSYRWALDPDGKRIWSIVNKDGLSGLYEIGMEDLAYKRVASISTDGLAGVHVTSECVFILRINREDDAPSVVLDRWSKANGNRVDRVALFRIDAIPEKSRVNLRNVVWTEEGNKVAFMQCVSEPVPGRPRMSRQSNRLKAFDTQTGQSLVVGRVSEYQMKPIAFAADQESIYFYGHCFEAGNRCLAEFNLSTKLFRPIDRAALSGYTAIGVHNDLVVYQGSGSKPAPIKLLNLQSGLTTDLVFDADAPRLYDPFHYLLSFIDDETVSVVMETTIDVFDAIDGKRLHQIPIFQPKGRRTIRPVLYASTRDQVVLLASNGVGSSNSLEGLWVRQIDHASLKH</sequence>
<evidence type="ECO:0000313" key="1">
    <source>
        <dbReference type="EMBL" id="EGF28167.1"/>
    </source>
</evidence>
<dbReference type="SUPFAM" id="SSF82171">
    <property type="entry name" value="DPP6 N-terminal domain-like"/>
    <property type="match status" value="1"/>
</dbReference>
<name>F2AQ81_RHOBT</name>
<dbReference type="AlphaFoldDB" id="F2AQ81"/>
<dbReference type="SUPFAM" id="SSF48371">
    <property type="entry name" value="ARM repeat"/>
    <property type="match status" value="1"/>
</dbReference>
<evidence type="ECO:0000313" key="2">
    <source>
        <dbReference type="Proteomes" id="UP000006222"/>
    </source>
</evidence>
<organism evidence="1 2">
    <name type="scientific">Rhodopirellula baltica WH47</name>
    <dbReference type="NCBI Taxonomy" id="991778"/>
    <lineage>
        <taxon>Bacteria</taxon>
        <taxon>Pseudomonadati</taxon>
        <taxon>Planctomycetota</taxon>
        <taxon>Planctomycetia</taxon>
        <taxon>Pirellulales</taxon>
        <taxon>Pirellulaceae</taxon>
        <taxon>Rhodopirellula</taxon>
    </lineage>
</organism>
<dbReference type="InterPro" id="IPR016024">
    <property type="entry name" value="ARM-type_fold"/>
</dbReference>
<reference evidence="1 2" key="1">
    <citation type="journal article" date="2013" name="Mar. Genomics">
        <title>Expression of sulfatases in Rhodopirellula baltica and the diversity of sulfatases in the genus Rhodopirellula.</title>
        <authorList>
            <person name="Wegner C.E."/>
            <person name="Richter-Heitmann T."/>
            <person name="Klindworth A."/>
            <person name="Klockow C."/>
            <person name="Richter M."/>
            <person name="Achstetter T."/>
            <person name="Glockner F.O."/>
            <person name="Harder J."/>
        </authorList>
    </citation>
    <scope>NUCLEOTIDE SEQUENCE [LARGE SCALE GENOMIC DNA]</scope>
    <source>
        <strain evidence="1 2">WH47</strain>
    </source>
</reference>
<dbReference type="EMBL" id="AFAR01000108">
    <property type="protein sequence ID" value="EGF28167.1"/>
    <property type="molecule type" value="Genomic_DNA"/>
</dbReference>